<evidence type="ECO:0000256" key="5">
    <source>
        <dbReference type="HAMAP-Rule" id="MF_00299"/>
    </source>
</evidence>
<dbReference type="EC" id="2.7.1.-" evidence="5"/>
<dbReference type="InterPro" id="IPR042081">
    <property type="entry name" value="RNA_2'-PTrans_C"/>
</dbReference>
<evidence type="ECO:0000313" key="8">
    <source>
        <dbReference type="Proteomes" id="UP000606653"/>
    </source>
</evidence>
<comment type="caution">
    <text evidence="7">The sequence shown here is derived from an EMBL/GenBank/DDBJ whole genome shotgun (WGS) entry which is preliminary data.</text>
</comment>
<comment type="function">
    <text evidence="4 5">Removes the 2'-phosphate from RNA via an intermediate in which the phosphate is ADP-ribosylated by NAD followed by a presumed transesterification to release the RNA and generate ADP-ribose 1''-2''-cyclic phosphate (APPR&gt;P). May function as an ADP-ribosylase.</text>
</comment>
<dbReference type="EMBL" id="BMLN01000004">
    <property type="protein sequence ID" value="GGN98348.1"/>
    <property type="molecule type" value="Genomic_DNA"/>
</dbReference>
<evidence type="ECO:0000256" key="3">
    <source>
        <dbReference type="ARBA" id="ARBA00023027"/>
    </source>
</evidence>
<proteinExistence type="inferred from homology"/>
<evidence type="ECO:0000256" key="1">
    <source>
        <dbReference type="ARBA" id="ARBA00009836"/>
    </source>
</evidence>
<dbReference type="Gene3D" id="1.10.10.970">
    <property type="entry name" value="RNA 2'-phosphotransferase, Tpt1/KptA family, N-terminal domain"/>
    <property type="match status" value="1"/>
</dbReference>
<keyword evidence="2 5" id="KW-0808">Transferase</keyword>
<comment type="similarity">
    <text evidence="1 5">Belongs to the KptA/TPT1 family.</text>
</comment>
<reference evidence="8" key="1">
    <citation type="journal article" date="2019" name="Int. J. Syst. Evol. Microbiol.">
        <title>The Global Catalogue of Microorganisms (GCM) 10K type strain sequencing project: providing services to taxonomists for standard genome sequencing and annotation.</title>
        <authorList>
            <consortium name="The Broad Institute Genomics Platform"/>
            <consortium name="The Broad Institute Genome Sequencing Center for Infectious Disease"/>
            <person name="Wu L."/>
            <person name="Ma J."/>
        </authorList>
    </citation>
    <scope>NUCLEOTIDE SEQUENCE [LARGE SCALE GENOMIC DNA]</scope>
    <source>
        <strain evidence="8">CGMCC 1.6964</strain>
    </source>
</reference>
<dbReference type="PANTHER" id="PTHR12684:SF2">
    <property type="entry name" value="TRNA 2'-PHOSPHOTRANSFERASE 1"/>
    <property type="match status" value="1"/>
</dbReference>
<dbReference type="InterPro" id="IPR042080">
    <property type="entry name" value="RNA_2'-PTrans_N"/>
</dbReference>
<evidence type="ECO:0000313" key="7">
    <source>
        <dbReference type="EMBL" id="GGN98348.1"/>
    </source>
</evidence>
<dbReference type="Proteomes" id="UP000606653">
    <property type="component" value="Unassembled WGS sequence"/>
</dbReference>
<feature type="region of interest" description="Disordered" evidence="6">
    <location>
        <begin position="1"/>
        <end position="34"/>
    </location>
</feature>
<dbReference type="HAMAP" id="MF_00299">
    <property type="entry name" value="KptA"/>
    <property type="match status" value="1"/>
</dbReference>
<dbReference type="SUPFAM" id="SSF56399">
    <property type="entry name" value="ADP-ribosylation"/>
    <property type="match status" value="1"/>
</dbReference>
<keyword evidence="3 5" id="KW-0520">NAD</keyword>
<dbReference type="InterPro" id="IPR022928">
    <property type="entry name" value="RNA_2'-PTrans_KptA"/>
</dbReference>
<protein>
    <recommendedName>
        <fullName evidence="5">Probable RNA 2'-phosphotransferase</fullName>
        <ecNumber evidence="5">2.7.1.-</ecNumber>
    </recommendedName>
</protein>
<evidence type="ECO:0000256" key="4">
    <source>
        <dbReference type="ARBA" id="ARBA00025212"/>
    </source>
</evidence>
<name>A0ABQ2L016_9BACL</name>
<dbReference type="PANTHER" id="PTHR12684">
    <property type="entry name" value="PUTATIVE PHOSPHOTRANSFERASE"/>
    <property type="match status" value="1"/>
</dbReference>
<keyword evidence="8" id="KW-1185">Reference proteome</keyword>
<dbReference type="RefSeq" id="WP_018976106.1">
    <property type="nucleotide sequence ID" value="NZ_BMLN01000004.1"/>
</dbReference>
<evidence type="ECO:0000256" key="6">
    <source>
        <dbReference type="SAM" id="MobiDB-lite"/>
    </source>
</evidence>
<organism evidence="7 8">
    <name type="scientific">Saccharibacillus kuerlensis</name>
    <dbReference type="NCBI Taxonomy" id="459527"/>
    <lineage>
        <taxon>Bacteria</taxon>
        <taxon>Bacillati</taxon>
        <taxon>Bacillota</taxon>
        <taxon>Bacilli</taxon>
        <taxon>Bacillales</taxon>
        <taxon>Paenibacillaceae</taxon>
        <taxon>Saccharibacillus</taxon>
    </lineage>
</organism>
<gene>
    <name evidence="5 7" type="primary">kptA</name>
    <name evidence="7" type="ORF">GCM10010969_17360</name>
</gene>
<dbReference type="Pfam" id="PF01885">
    <property type="entry name" value="PTS_2-RNA"/>
    <property type="match status" value="1"/>
</dbReference>
<dbReference type="InterPro" id="IPR002745">
    <property type="entry name" value="Ptrans_KptA/Tpt1"/>
</dbReference>
<sequence>MGKGKKKVGGSANAAEEKGIVTRRQGGVSRPVAAERDKKLSKLMSLMLRHEPEEFGLRLDPEDGSCGLDELLAAVRRRTGYEETTEEDVRGVVRRSDKQRFEIVETQTVGGSERAAAEVGGMGEEGAEPQGGRSVFENVPRIRARYGHSFGRLTYPQGTPPDVLYHGTNQHALSSIMEHGLLPMGREYVHLSGETHFAALAGRRRGQLVMLTVDTKTASEGGIIFYDAGSGVWLAERIPASVLAVDETYSD</sequence>
<accession>A0ABQ2L016</accession>
<evidence type="ECO:0000256" key="2">
    <source>
        <dbReference type="ARBA" id="ARBA00022679"/>
    </source>
</evidence>
<dbReference type="Gene3D" id="3.20.170.30">
    <property type="match status" value="1"/>
</dbReference>